<evidence type="ECO:0000259" key="10">
    <source>
        <dbReference type="Pfam" id="PF02501"/>
    </source>
</evidence>
<comment type="PTM">
    <text evidence="9">Cleaved by prepilin peptidase.</text>
</comment>
<comment type="subunit">
    <text evidence="9">Type II secretion is composed of four main components: the outer membrane complex, the inner membrane complex, the cytoplasmic secretion ATPase and the periplasm-spanning pseudopilus.</text>
</comment>
<keyword evidence="8" id="KW-0472">Membrane</keyword>
<dbReference type="Proteomes" id="UP000185766">
    <property type="component" value="Unassembled WGS sequence"/>
</dbReference>
<evidence type="ECO:0000256" key="2">
    <source>
        <dbReference type="ARBA" id="ARBA00008358"/>
    </source>
</evidence>
<gene>
    <name evidence="11" type="ORF">SAMN05216214_11526</name>
</gene>
<keyword evidence="12" id="KW-1185">Reference proteome</keyword>
<comment type="similarity">
    <text evidence="2 9">Belongs to the GSP I family.</text>
</comment>
<dbReference type="SUPFAM" id="SSF54523">
    <property type="entry name" value="Pili subunits"/>
    <property type="match status" value="2"/>
</dbReference>
<evidence type="ECO:0000313" key="12">
    <source>
        <dbReference type="Proteomes" id="UP000185766"/>
    </source>
</evidence>
<dbReference type="GO" id="GO:0005886">
    <property type="term" value="C:plasma membrane"/>
    <property type="evidence" value="ECO:0007669"/>
    <property type="project" value="UniProtKB-SubCell"/>
</dbReference>
<dbReference type="RefSeq" id="WP_074869887.1">
    <property type="nucleotide sequence ID" value="NZ_FOAS01000015.1"/>
</dbReference>
<evidence type="ECO:0000256" key="8">
    <source>
        <dbReference type="ARBA" id="ARBA00023136"/>
    </source>
</evidence>
<feature type="domain" description="Type II secretion system protein GspI C-terminal" evidence="10">
    <location>
        <begin position="39"/>
        <end position="105"/>
    </location>
</feature>
<evidence type="ECO:0000256" key="3">
    <source>
        <dbReference type="ARBA" id="ARBA00022475"/>
    </source>
</evidence>
<keyword evidence="4 9" id="KW-0488">Methylation</keyword>
<name>A0A1H7RKL1_9GAMM</name>
<evidence type="ECO:0000256" key="6">
    <source>
        <dbReference type="ARBA" id="ARBA00022692"/>
    </source>
</evidence>
<proteinExistence type="inferred from homology"/>
<keyword evidence="6" id="KW-0812">Transmembrane</keyword>
<dbReference type="GO" id="GO:0015628">
    <property type="term" value="P:protein secretion by the type II secretion system"/>
    <property type="evidence" value="ECO:0007669"/>
    <property type="project" value="UniProtKB-UniRule"/>
</dbReference>
<reference evidence="11 12" key="1">
    <citation type="submission" date="2016-10" db="EMBL/GenBank/DDBJ databases">
        <authorList>
            <person name="de Groot N.N."/>
        </authorList>
    </citation>
    <scope>NUCLEOTIDE SEQUENCE [LARGE SCALE GENOMIC DNA]</scope>
    <source>
        <strain evidence="11 12">JCM 19513</strain>
    </source>
</reference>
<dbReference type="AlphaFoldDB" id="A0A1H7RKL1"/>
<dbReference type="InterPro" id="IPR003413">
    <property type="entry name" value="T2SS_GspI_C"/>
</dbReference>
<comment type="subcellular location">
    <subcellularLocation>
        <location evidence="1 9">Cell inner membrane</location>
        <topology evidence="1 9">Single-pass membrane protein</topology>
    </subcellularLocation>
</comment>
<dbReference type="Gene3D" id="3.30.1300.30">
    <property type="entry name" value="GSPII I/J protein-like"/>
    <property type="match status" value="1"/>
</dbReference>
<evidence type="ECO:0000256" key="5">
    <source>
        <dbReference type="ARBA" id="ARBA00022519"/>
    </source>
</evidence>
<dbReference type="GO" id="GO:0015627">
    <property type="term" value="C:type II protein secretion system complex"/>
    <property type="evidence" value="ECO:0007669"/>
    <property type="project" value="UniProtKB-UniRule"/>
</dbReference>
<organism evidence="11 12">
    <name type="scientific">Atopomonas hussainii</name>
    <dbReference type="NCBI Taxonomy" id="1429083"/>
    <lineage>
        <taxon>Bacteria</taxon>
        <taxon>Pseudomonadati</taxon>
        <taxon>Pseudomonadota</taxon>
        <taxon>Gammaproteobacteria</taxon>
        <taxon>Pseudomonadales</taxon>
        <taxon>Pseudomonadaceae</taxon>
        <taxon>Atopomonas</taxon>
    </lineage>
</organism>
<dbReference type="InterPro" id="IPR045584">
    <property type="entry name" value="Pilin-like"/>
</dbReference>
<keyword evidence="5 9" id="KW-0997">Cell inner membrane</keyword>
<dbReference type="PANTHER" id="PTHR38779:SF2">
    <property type="entry name" value="TYPE II SECRETION SYSTEM PROTEIN I-RELATED"/>
    <property type="match status" value="1"/>
</dbReference>
<evidence type="ECO:0000256" key="7">
    <source>
        <dbReference type="ARBA" id="ARBA00022989"/>
    </source>
</evidence>
<dbReference type="PANTHER" id="PTHR38779">
    <property type="entry name" value="TYPE II SECRETION SYSTEM PROTEIN I-RELATED"/>
    <property type="match status" value="1"/>
</dbReference>
<sequence length="127" mass="13848">MKSRGFTLLEVLVALAVFATVAAVILVASGRSVSNAIRLEDKTLASWLADNRLQELAWTPNVQPGREQTELDYAGRRWQRLELIETTSEPGMLRVTVWVAAKPNKGGSEPIEERAVQSLIGFIGAGS</sequence>
<evidence type="ECO:0000256" key="9">
    <source>
        <dbReference type="RuleBase" id="RU368030"/>
    </source>
</evidence>
<evidence type="ECO:0000256" key="1">
    <source>
        <dbReference type="ARBA" id="ARBA00004377"/>
    </source>
</evidence>
<dbReference type="NCBIfam" id="TIGR02532">
    <property type="entry name" value="IV_pilin_GFxxxE"/>
    <property type="match status" value="1"/>
</dbReference>
<comment type="function">
    <text evidence="9">Component of the type II secretion system required for the energy-dependent secretion of extracellular factors such as proteases and toxins from the periplasm.</text>
</comment>
<dbReference type="STRING" id="1429083.GCA_001885685_01154"/>
<protein>
    <recommendedName>
        <fullName evidence="9">Type II secretion system protein I</fullName>
        <shortName evidence="9">T2SS minor pseudopilin I</shortName>
    </recommendedName>
</protein>
<evidence type="ECO:0000256" key="4">
    <source>
        <dbReference type="ARBA" id="ARBA00022481"/>
    </source>
</evidence>
<keyword evidence="7" id="KW-1133">Transmembrane helix</keyword>
<dbReference type="Pfam" id="PF02501">
    <property type="entry name" value="T2SSI"/>
    <property type="match status" value="1"/>
</dbReference>
<dbReference type="InterPro" id="IPR012902">
    <property type="entry name" value="N_methyl_site"/>
</dbReference>
<accession>A0A1H7RKL1</accession>
<evidence type="ECO:0000313" key="11">
    <source>
        <dbReference type="EMBL" id="SEL60645.1"/>
    </source>
</evidence>
<dbReference type="Pfam" id="PF07963">
    <property type="entry name" value="N_methyl"/>
    <property type="match status" value="1"/>
</dbReference>
<dbReference type="InterPro" id="IPR010052">
    <property type="entry name" value="T2SS_protein-GspI"/>
</dbReference>
<dbReference type="EMBL" id="FOAS01000015">
    <property type="protein sequence ID" value="SEL60645.1"/>
    <property type="molecule type" value="Genomic_DNA"/>
</dbReference>
<dbReference type="NCBIfam" id="TIGR01707">
    <property type="entry name" value="gspI"/>
    <property type="match status" value="1"/>
</dbReference>
<keyword evidence="3" id="KW-1003">Cell membrane</keyword>
<dbReference type="PROSITE" id="PS00409">
    <property type="entry name" value="PROKAR_NTER_METHYL"/>
    <property type="match status" value="1"/>
</dbReference>